<reference evidence="1 2" key="1">
    <citation type="submission" date="2016-11" db="EMBL/GenBank/DDBJ databases">
        <title>Paenibacillus species isolates.</title>
        <authorList>
            <person name="Beno S.M."/>
        </authorList>
    </citation>
    <scope>NUCLEOTIDE SEQUENCE [LARGE SCALE GENOMIC DNA]</scope>
    <source>
        <strain evidence="1 2">FSL H8-0246</strain>
    </source>
</reference>
<evidence type="ECO:0008006" key="3">
    <source>
        <dbReference type="Google" id="ProtNLM"/>
    </source>
</evidence>
<organism evidence="1 2">
    <name type="scientific">Paenibacillus amylolyticus</name>
    <dbReference type="NCBI Taxonomy" id="1451"/>
    <lineage>
        <taxon>Bacteria</taxon>
        <taxon>Bacillati</taxon>
        <taxon>Bacillota</taxon>
        <taxon>Bacilli</taxon>
        <taxon>Bacillales</taxon>
        <taxon>Paenibacillaceae</taxon>
        <taxon>Paenibacillus</taxon>
    </lineage>
</organism>
<protein>
    <recommendedName>
        <fullName evidence="3">DUF2338 family protein</fullName>
    </recommendedName>
</protein>
<dbReference type="EMBL" id="MRTJ01000002">
    <property type="protein sequence ID" value="OMF15517.1"/>
    <property type="molecule type" value="Genomic_DNA"/>
</dbReference>
<name>A0A1R1C0F1_PAEAM</name>
<proteinExistence type="predicted"/>
<dbReference type="OrthoDB" id="3652431at2"/>
<evidence type="ECO:0000313" key="1">
    <source>
        <dbReference type="EMBL" id="OMF15517.1"/>
    </source>
</evidence>
<sequence>MQETSALGNVLIVGGGPAGIHVAVDLSKGWSHRIGVANRKGIHAERLQTELEEHEFHVSTEVLVERARHLSATARLDRFYAGFDTIEDDWQTIVLCVPCHSYVDAIRELKLDYRLEVKRIILISPGIGSNMLVQENLDAARDRIEVISFSTYYAATKFDPAAATLLKSIVKGLKSKIYMGSSHANSRTLFHLQDFFASLGIEAEQTPHPIGAESRSITTYVHPPFFMDSFSLNEIFRQTRSTKSMYKLYPEGPITPATIHSMVRLWKEISGVLEKFEAEPMNLLKFMNDDNYPVQEQSLSRSDIEGFVQFDELHQEYLLYIRYASLLIDPFSSPGEQGQYRSFAAVPYQQVSLDQEGKWVIPRVPYEDYRKLKLLYHIGQALQIPMPQAKTLMQNFEHQLRAFMKQQGADAFRSELVQDDTLEEAKIIIRKLQTQNLKSREDVFKS</sequence>
<evidence type="ECO:0000313" key="2">
    <source>
        <dbReference type="Proteomes" id="UP000187134"/>
    </source>
</evidence>
<dbReference type="InterPro" id="IPR016935">
    <property type="entry name" value="Opine_metallophore_DH"/>
</dbReference>
<dbReference type="RefSeq" id="WP_076331708.1">
    <property type="nucleotide sequence ID" value="NZ_MRTJ01000002.1"/>
</dbReference>
<dbReference type="Pfam" id="PF10100">
    <property type="entry name" value="Staph_opine_DH"/>
    <property type="match status" value="1"/>
</dbReference>
<dbReference type="Proteomes" id="UP000187134">
    <property type="component" value="Unassembled WGS sequence"/>
</dbReference>
<dbReference type="AlphaFoldDB" id="A0A1R1C0F1"/>
<accession>A0A1R1C0F1</accession>
<gene>
    <name evidence="1" type="ORF">BK131_11695</name>
</gene>
<dbReference type="Gene3D" id="3.40.50.720">
    <property type="entry name" value="NAD(P)-binding Rossmann-like Domain"/>
    <property type="match status" value="1"/>
</dbReference>
<comment type="caution">
    <text evidence="1">The sequence shown here is derived from an EMBL/GenBank/DDBJ whole genome shotgun (WGS) entry which is preliminary data.</text>
</comment>